<dbReference type="PROSITE" id="PS01081">
    <property type="entry name" value="HTH_TETR_1"/>
    <property type="match status" value="1"/>
</dbReference>
<keyword evidence="6" id="KW-1185">Reference proteome</keyword>
<dbReference type="SUPFAM" id="SSF48498">
    <property type="entry name" value="Tetracyclin repressor-like, C-terminal domain"/>
    <property type="match status" value="1"/>
</dbReference>
<dbReference type="GO" id="GO:0003700">
    <property type="term" value="F:DNA-binding transcription factor activity"/>
    <property type="evidence" value="ECO:0007669"/>
    <property type="project" value="TreeGrafter"/>
</dbReference>
<dbReference type="GO" id="GO:0000976">
    <property type="term" value="F:transcription cis-regulatory region binding"/>
    <property type="evidence" value="ECO:0007669"/>
    <property type="project" value="TreeGrafter"/>
</dbReference>
<dbReference type="InterPro" id="IPR050109">
    <property type="entry name" value="HTH-type_TetR-like_transc_reg"/>
</dbReference>
<evidence type="ECO:0000256" key="3">
    <source>
        <dbReference type="SAM" id="MobiDB-lite"/>
    </source>
</evidence>
<evidence type="ECO:0000256" key="1">
    <source>
        <dbReference type="ARBA" id="ARBA00023125"/>
    </source>
</evidence>
<dbReference type="AlphaFoldDB" id="A0A8J3NTT8"/>
<dbReference type="Proteomes" id="UP000619293">
    <property type="component" value="Unassembled WGS sequence"/>
</dbReference>
<evidence type="ECO:0000313" key="6">
    <source>
        <dbReference type="Proteomes" id="UP000619293"/>
    </source>
</evidence>
<dbReference type="InterPro" id="IPR036271">
    <property type="entry name" value="Tet_transcr_reg_TetR-rel_C_sf"/>
</dbReference>
<sequence>MGSVTHTDNGSSPAAEQAARGRAADTSRGEQTRQAIVASAIRLFGEAGYEKTTMRAIAADAGVSVGNAYYYFPAKEALVSEFYLELQREHLARVEPILRSGTSFGDRLAAMLREGIEVWAPHHAFAGRFIGIAAVPGSPVSPFSAESSEARELATSIFHRLVDSTETKMDPQLRARLPQLLWLAQLGLVVYWVHDTTPGQRRTRAVVDLAVPYLEYLVGASRMKIFKPLTTRGLNLLDALWPHAAG</sequence>
<protein>
    <submittedName>
        <fullName evidence="5">TetR family transcriptional regulator</fullName>
    </submittedName>
</protein>
<dbReference type="InterPro" id="IPR023772">
    <property type="entry name" value="DNA-bd_HTH_TetR-type_CS"/>
</dbReference>
<dbReference type="Pfam" id="PF17931">
    <property type="entry name" value="TetR_C_23"/>
    <property type="match status" value="1"/>
</dbReference>
<feature type="compositionally biased region" description="Basic and acidic residues" evidence="3">
    <location>
        <begin position="22"/>
        <end position="31"/>
    </location>
</feature>
<dbReference type="PRINTS" id="PR00455">
    <property type="entry name" value="HTHTETR"/>
</dbReference>
<feature type="compositionally biased region" description="Polar residues" evidence="3">
    <location>
        <begin position="1"/>
        <end position="12"/>
    </location>
</feature>
<feature type="region of interest" description="Disordered" evidence="3">
    <location>
        <begin position="1"/>
        <end position="31"/>
    </location>
</feature>
<dbReference type="SUPFAM" id="SSF46689">
    <property type="entry name" value="Homeodomain-like"/>
    <property type="match status" value="1"/>
</dbReference>
<dbReference type="Pfam" id="PF00440">
    <property type="entry name" value="TetR_N"/>
    <property type="match status" value="1"/>
</dbReference>
<evidence type="ECO:0000256" key="2">
    <source>
        <dbReference type="PROSITE-ProRule" id="PRU00335"/>
    </source>
</evidence>
<evidence type="ECO:0000313" key="5">
    <source>
        <dbReference type="EMBL" id="GIF92066.1"/>
    </source>
</evidence>
<reference evidence="5 6" key="1">
    <citation type="submission" date="2021-01" db="EMBL/GenBank/DDBJ databases">
        <title>Whole genome shotgun sequence of Catellatospora chokoriensis NBRC 107358.</title>
        <authorList>
            <person name="Komaki H."/>
            <person name="Tamura T."/>
        </authorList>
    </citation>
    <scope>NUCLEOTIDE SEQUENCE [LARGE SCALE GENOMIC DNA]</scope>
    <source>
        <strain evidence="5 6">NBRC 107358</strain>
    </source>
</reference>
<gene>
    <name evidence="5" type="ORF">Cch02nite_55100</name>
</gene>
<dbReference type="PANTHER" id="PTHR30055:SF146">
    <property type="entry name" value="HTH-TYPE TRANSCRIPTIONAL DUAL REGULATOR CECR"/>
    <property type="match status" value="1"/>
</dbReference>
<comment type="caution">
    <text evidence="5">The sequence shown here is derived from an EMBL/GenBank/DDBJ whole genome shotgun (WGS) entry which is preliminary data.</text>
</comment>
<feature type="domain" description="HTH tetR-type" evidence="4">
    <location>
        <begin position="30"/>
        <end position="90"/>
    </location>
</feature>
<dbReference type="Gene3D" id="1.10.357.10">
    <property type="entry name" value="Tetracycline Repressor, domain 2"/>
    <property type="match status" value="1"/>
</dbReference>
<dbReference type="InterPro" id="IPR009057">
    <property type="entry name" value="Homeodomain-like_sf"/>
</dbReference>
<accession>A0A8J3NTT8</accession>
<proteinExistence type="predicted"/>
<name>A0A8J3NTT8_9ACTN</name>
<dbReference type="PANTHER" id="PTHR30055">
    <property type="entry name" value="HTH-TYPE TRANSCRIPTIONAL REGULATOR RUTR"/>
    <property type="match status" value="1"/>
</dbReference>
<dbReference type="PROSITE" id="PS50977">
    <property type="entry name" value="HTH_TETR_2"/>
    <property type="match status" value="1"/>
</dbReference>
<dbReference type="InterPro" id="IPR041673">
    <property type="entry name" value="TetR_C_23"/>
</dbReference>
<evidence type="ECO:0000259" key="4">
    <source>
        <dbReference type="PROSITE" id="PS50977"/>
    </source>
</evidence>
<dbReference type="InterPro" id="IPR001647">
    <property type="entry name" value="HTH_TetR"/>
</dbReference>
<dbReference type="EMBL" id="BONG01000040">
    <property type="protein sequence ID" value="GIF92066.1"/>
    <property type="molecule type" value="Genomic_DNA"/>
</dbReference>
<organism evidence="5 6">
    <name type="scientific">Catellatospora chokoriensis</name>
    <dbReference type="NCBI Taxonomy" id="310353"/>
    <lineage>
        <taxon>Bacteria</taxon>
        <taxon>Bacillati</taxon>
        <taxon>Actinomycetota</taxon>
        <taxon>Actinomycetes</taxon>
        <taxon>Micromonosporales</taxon>
        <taxon>Micromonosporaceae</taxon>
        <taxon>Catellatospora</taxon>
    </lineage>
</organism>
<feature type="DNA-binding region" description="H-T-H motif" evidence="2">
    <location>
        <begin position="53"/>
        <end position="72"/>
    </location>
</feature>
<keyword evidence="1 2" id="KW-0238">DNA-binding</keyword>